<feature type="compositionally biased region" description="Polar residues" evidence="1">
    <location>
        <begin position="1"/>
        <end position="10"/>
    </location>
</feature>
<dbReference type="EMBL" id="JBBCAQ010000038">
    <property type="protein sequence ID" value="KAK7572071.1"/>
    <property type="molecule type" value="Genomic_DNA"/>
</dbReference>
<reference evidence="3 4" key="1">
    <citation type="submission" date="2024-03" db="EMBL/GenBank/DDBJ databases">
        <title>Adaptation during the transition from Ophiocordyceps entomopathogen to insect associate is accompanied by gene loss and intensified selection.</title>
        <authorList>
            <person name="Ward C.M."/>
            <person name="Onetto C.A."/>
            <person name="Borneman A.R."/>
        </authorList>
    </citation>
    <scope>NUCLEOTIDE SEQUENCE [LARGE SCALE GENOMIC DNA]</scope>
    <source>
        <strain evidence="3">AWRI1</strain>
        <tissue evidence="3">Single Adult Female</tissue>
    </source>
</reference>
<gene>
    <name evidence="3" type="ORF">V9T40_014543</name>
</gene>
<dbReference type="PANTHER" id="PTHR45913">
    <property type="entry name" value="EPM2A-INTERACTING PROTEIN 1"/>
    <property type="match status" value="1"/>
</dbReference>
<evidence type="ECO:0000313" key="3">
    <source>
        <dbReference type="EMBL" id="KAK7572071.1"/>
    </source>
</evidence>
<evidence type="ECO:0000259" key="2">
    <source>
        <dbReference type="Pfam" id="PF05699"/>
    </source>
</evidence>
<organism evidence="3 4">
    <name type="scientific">Parthenolecanium corni</name>
    <dbReference type="NCBI Taxonomy" id="536013"/>
    <lineage>
        <taxon>Eukaryota</taxon>
        <taxon>Metazoa</taxon>
        <taxon>Ecdysozoa</taxon>
        <taxon>Arthropoda</taxon>
        <taxon>Hexapoda</taxon>
        <taxon>Insecta</taxon>
        <taxon>Pterygota</taxon>
        <taxon>Neoptera</taxon>
        <taxon>Paraneoptera</taxon>
        <taxon>Hemiptera</taxon>
        <taxon>Sternorrhyncha</taxon>
        <taxon>Coccoidea</taxon>
        <taxon>Coccidae</taxon>
        <taxon>Parthenolecanium</taxon>
    </lineage>
</organism>
<comment type="caution">
    <text evidence="3">The sequence shown here is derived from an EMBL/GenBank/DDBJ whole genome shotgun (WGS) entry which is preliminary data.</text>
</comment>
<dbReference type="Pfam" id="PF05699">
    <property type="entry name" value="Dimer_Tnp_hAT"/>
    <property type="match status" value="1"/>
</dbReference>
<name>A0AAN9T421_9HEMI</name>
<protein>
    <recommendedName>
        <fullName evidence="2">HAT C-terminal dimerisation domain-containing protein</fullName>
    </recommendedName>
</protein>
<evidence type="ECO:0000313" key="4">
    <source>
        <dbReference type="Proteomes" id="UP001367676"/>
    </source>
</evidence>
<accession>A0AAN9T421</accession>
<keyword evidence="4" id="KW-1185">Reference proteome</keyword>
<sequence>METVNNSASQPVLRGAPGLRGTFLGAPRRAPRMPRNNEYPELYRKALAVLLPFVSTYSCETGFSAYVAMKTKYRNCLDARPDLRLKLSSLNPNIEALCTGKTQYQPSH</sequence>
<dbReference type="Proteomes" id="UP001367676">
    <property type="component" value="Unassembled WGS sequence"/>
</dbReference>
<dbReference type="InterPro" id="IPR008906">
    <property type="entry name" value="HATC_C_dom"/>
</dbReference>
<feature type="region of interest" description="Disordered" evidence="1">
    <location>
        <begin position="1"/>
        <end position="36"/>
    </location>
</feature>
<evidence type="ECO:0000256" key="1">
    <source>
        <dbReference type="SAM" id="MobiDB-lite"/>
    </source>
</evidence>
<dbReference type="GO" id="GO:0046983">
    <property type="term" value="F:protein dimerization activity"/>
    <property type="evidence" value="ECO:0007669"/>
    <property type="project" value="InterPro"/>
</dbReference>
<proteinExistence type="predicted"/>
<feature type="domain" description="HAT C-terminal dimerisation" evidence="2">
    <location>
        <begin position="36"/>
        <end position="79"/>
    </location>
</feature>
<dbReference type="PANTHER" id="PTHR45913:SF19">
    <property type="entry name" value="LOW QUALITY PROTEIN: ZINC FINGER BED DOMAIN-CONTAINING PROTEIN 5-LIKE"/>
    <property type="match status" value="1"/>
</dbReference>
<dbReference type="AlphaFoldDB" id="A0AAN9T421"/>